<organism evidence="8 9">
    <name type="scientific">Pseudaquabacterium terrae</name>
    <dbReference type="NCBI Taxonomy" id="2732868"/>
    <lineage>
        <taxon>Bacteria</taxon>
        <taxon>Pseudomonadati</taxon>
        <taxon>Pseudomonadota</taxon>
        <taxon>Betaproteobacteria</taxon>
        <taxon>Burkholderiales</taxon>
        <taxon>Sphaerotilaceae</taxon>
        <taxon>Pseudaquabacterium</taxon>
    </lineage>
</organism>
<evidence type="ECO:0000256" key="4">
    <source>
        <dbReference type="ARBA" id="ARBA00023136"/>
    </source>
</evidence>
<keyword evidence="6" id="KW-0592">Phosphate transport</keyword>
<dbReference type="SUPFAM" id="SSF161098">
    <property type="entry name" value="MetI-like"/>
    <property type="match status" value="1"/>
</dbReference>
<comment type="caution">
    <text evidence="8">The sequence shown here is derived from an EMBL/GenBank/DDBJ whole genome shotgun (WGS) entry which is preliminary data.</text>
</comment>
<feature type="domain" description="ABC transmembrane type-1" evidence="7">
    <location>
        <begin position="92"/>
        <end position="304"/>
    </location>
</feature>
<protein>
    <recommendedName>
        <fullName evidence="6">Phosphate transport system permease protein</fullName>
    </recommendedName>
</protein>
<feature type="transmembrane region" description="Helical" evidence="5">
    <location>
        <begin position="84"/>
        <end position="117"/>
    </location>
</feature>
<reference evidence="8 9" key="1">
    <citation type="submission" date="2020-05" db="EMBL/GenBank/DDBJ databases">
        <title>Aquincola sp. isolate from soil.</title>
        <authorList>
            <person name="Han J."/>
            <person name="Kim D.-U."/>
        </authorList>
    </citation>
    <scope>NUCLEOTIDE SEQUENCE [LARGE SCALE GENOMIC DNA]</scope>
    <source>
        <strain evidence="8 9">S2</strain>
    </source>
</reference>
<feature type="transmembrane region" description="Helical" evidence="5">
    <location>
        <begin position="138"/>
        <end position="160"/>
    </location>
</feature>
<keyword evidence="2 5" id="KW-0812">Transmembrane</keyword>
<dbReference type="Proteomes" id="UP000737171">
    <property type="component" value="Unassembled WGS sequence"/>
</dbReference>
<proteinExistence type="inferred from homology"/>
<accession>A0ABX2EHN2</accession>
<dbReference type="Gene3D" id="1.10.3720.10">
    <property type="entry name" value="MetI-like"/>
    <property type="match status" value="1"/>
</dbReference>
<comment type="subcellular location">
    <subcellularLocation>
        <location evidence="6">Cell inner membrane</location>
        <topology evidence="6">Multi-pass membrane protein</topology>
    </subcellularLocation>
    <subcellularLocation>
        <location evidence="1 5">Cell membrane</location>
        <topology evidence="1 5">Multi-pass membrane protein</topology>
    </subcellularLocation>
</comment>
<sequence>MPSRAGVAGSTGAAKLAEYAQAKARRRRREKMIEAVLLLAACVSVFTTVGIVYILVKESLVFFAQVPLWTFLTDRQWTPLFSDAHFGIMVLMSGTLTSSAVALSIAIPLGTAIAIYLSEFAGHKTRETLKPLLEMLSGVPTIIYGYFALLFVTPLIQIIYPELPGFNVLSAGIVMGIMIIPYVSSLSEDAMRAVPMSLREGSYAMGATRYQTAVKVVVPAAMSGIASAYILGISRAVGETMILAVAAGMQPNLTFNPLEPAATITSYIVQVALGDLPHGSIGYQTIFAAGLSLMLLTLCFNLGGHWLRRRFREAY</sequence>
<dbReference type="PANTHER" id="PTHR42727:SF1">
    <property type="entry name" value="PHOSPHATE TRANSPORT SYSTEM PERMEASE"/>
    <property type="match status" value="1"/>
</dbReference>
<dbReference type="InterPro" id="IPR035906">
    <property type="entry name" value="MetI-like_sf"/>
</dbReference>
<evidence type="ECO:0000256" key="1">
    <source>
        <dbReference type="ARBA" id="ARBA00004651"/>
    </source>
</evidence>
<gene>
    <name evidence="8" type="primary">pstC</name>
    <name evidence="8" type="ORF">HLB44_14060</name>
</gene>
<feature type="transmembrane region" description="Helical" evidence="5">
    <location>
        <begin position="35"/>
        <end position="56"/>
    </location>
</feature>
<evidence type="ECO:0000256" key="6">
    <source>
        <dbReference type="RuleBase" id="RU363054"/>
    </source>
</evidence>
<evidence type="ECO:0000256" key="2">
    <source>
        <dbReference type="ARBA" id="ARBA00022692"/>
    </source>
</evidence>
<dbReference type="CDD" id="cd06261">
    <property type="entry name" value="TM_PBP2"/>
    <property type="match status" value="1"/>
</dbReference>
<feature type="transmembrane region" description="Helical" evidence="5">
    <location>
        <begin position="212"/>
        <end position="231"/>
    </location>
</feature>
<feature type="transmembrane region" description="Helical" evidence="5">
    <location>
        <begin position="166"/>
        <end position="183"/>
    </location>
</feature>
<dbReference type="NCBIfam" id="TIGR02138">
    <property type="entry name" value="phosphate_pstC"/>
    <property type="match status" value="1"/>
</dbReference>
<feature type="transmembrane region" description="Helical" evidence="5">
    <location>
        <begin position="281"/>
        <end position="302"/>
    </location>
</feature>
<comment type="similarity">
    <text evidence="6">Belongs to the binding-protein-dependent transport system permease family. CysTW subfamily.</text>
</comment>
<dbReference type="PANTHER" id="PTHR42727">
    <property type="entry name" value="PHOSPHATE TRANSPORT SYSTEM PERMEASE PROTEIN"/>
    <property type="match status" value="1"/>
</dbReference>
<evidence type="ECO:0000313" key="9">
    <source>
        <dbReference type="Proteomes" id="UP000737171"/>
    </source>
</evidence>
<name>A0ABX2EHN2_9BURK</name>
<keyword evidence="9" id="KW-1185">Reference proteome</keyword>
<dbReference type="InterPro" id="IPR000515">
    <property type="entry name" value="MetI-like"/>
</dbReference>
<evidence type="ECO:0000313" key="8">
    <source>
        <dbReference type="EMBL" id="NRF68113.1"/>
    </source>
</evidence>
<keyword evidence="3 5" id="KW-1133">Transmembrane helix</keyword>
<evidence type="ECO:0000256" key="3">
    <source>
        <dbReference type="ARBA" id="ARBA00022989"/>
    </source>
</evidence>
<keyword evidence="6" id="KW-0997">Cell inner membrane</keyword>
<evidence type="ECO:0000256" key="5">
    <source>
        <dbReference type="RuleBase" id="RU363032"/>
    </source>
</evidence>
<keyword evidence="6" id="KW-1003">Cell membrane</keyword>
<keyword evidence="5" id="KW-0813">Transport</keyword>
<dbReference type="EMBL" id="JABRWJ010000004">
    <property type="protein sequence ID" value="NRF68113.1"/>
    <property type="molecule type" value="Genomic_DNA"/>
</dbReference>
<comment type="function">
    <text evidence="6">Part of the binding-protein-dependent transport system for phosphate; probably responsible for the translocation of the substrate across the membrane.</text>
</comment>
<evidence type="ECO:0000259" key="7">
    <source>
        <dbReference type="PROSITE" id="PS50928"/>
    </source>
</evidence>
<dbReference type="PROSITE" id="PS50928">
    <property type="entry name" value="ABC_TM1"/>
    <property type="match status" value="1"/>
</dbReference>
<keyword evidence="4 5" id="KW-0472">Membrane</keyword>
<dbReference type="Pfam" id="PF00528">
    <property type="entry name" value="BPD_transp_1"/>
    <property type="match status" value="1"/>
</dbReference>
<dbReference type="InterPro" id="IPR011864">
    <property type="entry name" value="Phosphate_PstC"/>
</dbReference>